<dbReference type="GO" id="GO:0005829">
    <property type="term" value="C:cytosol"/>
    <property type="evidence" value="ECO:0007669"/>
    <property type="project" value="TreeGrafter"/>
</dbReference>
<dbReference type="InterPro" id="IPR000489">
    <property type="entry name" value="Pterin-binding_dom"/>
</dbReference>
<evidence type="ECO:0000256" key="8">
    <source>
        <dbReference type="ARBA" id="ARBA00022723"/>
    </source>
</evidence>
<sequence>MTSVVYRPIPLAGPPWPAEALPLAGGPLFFATVAEHRAGQPPRLVAASALPASARARLTQPRAPIAGLALDRPRIMAVLNVTPDSFSDGGRFLARADALVQARALVAAGADMLDIGGESTRPGAIPVPAEEEIARVVPVIEALREEGIAAPISVDTRNAATARAAITAGADLFNDVSALEHDPESLALAAGTGVAVCLMHARGDPRTMQEAPRYDDVLSEVHAYLAARVEACVAAGIPRARILVDPGIGFGKSVAHNLALLRGLAAFHDLGCAILLGVSRKRFIGALGHAPNPADRVPGSIAAGLQGLRLGAQMLRVHDVAETRQAVALWTAIEEGDARR</sequence>
<dbReference type="PROSITE" id="PS00793">
    <property type="entry name" value="DHPS_2"/>
    <property type="match status" value="1"/>
</dbReference>
<name>A0A2W5N9P8_RHOSU</name>
<dbReference type="InterPro" id="IPR006390">
    <property type="entry name" value="DHP_synth_dom"/>
</dbReference>
<dbReference type="GO" id="GO:0004156">
    <property type="term" value="F:dihydropteroate synthase activity"/>
    <property type="evidence" value="ECO:0007669"/>
    <property type="project" value="UniProtKB-EC"/>
</dbReference>
<accession>A0A2W5N9P8</accession>
<comment type="caution">
    <text evidence="14">The sequence shown here is derived from an EMBL/GenBank/DDBJ whole genome shotgun (WGS) entry which is preliminary data.</text>
</comment>
<dbReference type="InterPro" id="IPR045031">
    <property type="entry name" value="DHP_synth-like"/>
</dbReference>
<keyword evidence="9 12" id="KW-0460">Magnesium</keyword>
<evidence type="ECO:0000256" key="1">
    <source>
        <dbReference type="ARBA" id="ARBA00000012"/>
    </source>
</evidence>
<evidence type="ECO:0000256" key="2">
    <source>
        <dbReference type="ARBA" id="ARBA00001946"/>
    </source>
</evidence>
<feature type="domain" description="Pterin-binding" evidence="13">
    <location>
        <begin position="73"/>
        <end position="328"/>
    </location>
</feature>
<reference evidence="14 15" key="1">
    <citation type="submission" date="2017-08" db="EMBL/GenBank/DDBJ databases">
        <title>Infants hospitalized years apart are colonized by the same room-sourced microbial strains.</title>
        <authorList>
            <person name="Brooks B."/>
            <person name="Olm M.R."/>
            <person name="Firek B.A."/>
            <person name="Baker R."/>
            <person name="Thomas B.C."/>
            <person name="Morowitz M.J."/>
            <person name="Banfield J.F."/>
        </authorList>
    </citation>
    <scope>NUCLEOTIDE SEQUENCE [LARGE SCALE GENOMIC DNA]</scope>
    <source>
        <strain evidence="14">S2_005_002_R2_34</strain>
    </source>
</reference>
<dbReference type="PANTHER" id="PTHR20941">
    <property type="entry name" value="FOLATE SYNTHESIS PROTEINS"/>
    <property type="match status" value="1"/>
</dbReference>
<dbReference type="SUPFAM" id="SSF51717">
    <property type="entry name" value="Dihydropteroate synthetase-like"/>
    <property type="match status" value="1"/>
</dbReference>
<dbReference type="GO" id="GO:0046872">
    <property type="term" value="F:metal ion binding"/>
    <property type="evidence" value="ECO:0007669"/>
    <property type="project" value="UniProtKB-KW"/>
</dbReference>
<evidence type="ECO:0000256" key="9">
    <source>
        <dbReference type="ARBA" id="ARBA00022842"/>
    </source>
</evidence>
<dbReference type="UniPathway" id="UPA00077">
    <property type="reaction ID" value="UER00156"/>
</dbReference>
<dbReference type="GO" id="GO:0046654">
    <property type="term" value="P:tetrahydrofolate biosynthetic process"/>
    <property type="evidence" value="ECO:0007669"/>
    <property type="project" value="UniProtKB-UniPathway"/>
</dbReference>
<dbReference type="GO" id="GO:0046656">
    <property type="term" value="P:folic acid biosynthetic process"/>
    <property type="evidence" value="ECO:0007669"/>
    <property type="project" value="UniProtKB-KW"/>
</dbReference>
<keyword evidence="7 12" id="KW-0808">Transferase</keyword>
<evidence type="ECO:0000313" key="15">
    <source>
        <dbReference type="Proteomes" id="UP000249185"/>
    </source>
</evidence>
<evidence type="ECO:0000259" key="13">
    <source>
        <dbReference type="PROSITE" id="PS50972"/>
    </source>
</evidence>
<comment type="similarity">
    <text evidence="4 12">Belongs to the DHPS family.</text>
</comment>
<gene>
    <name evidence="14" type="primary">folP</name>
    <name evidence="14" type="ORF">DI556_12060</name>
</gene>
<dbReference type="NCBIfam" id="TIGR01496">
    <property type="entry name" value="DHPS"/>
    <property type="match status" value="1"/>
</dbReference>
<evidence type="ECO:0000256" key="11">
    <source>
        <dbReference type="ARBA" id="ARBA00030193"/>
    </source>
</evidence>
<keyword evidence="10 12" id="KW-0289">Folate biosynthesis</keyword>
<protein>
    <recommendedName>
        <fullName evidence="6 12">Dihydropteroate synthase</fullName>
        <shortName evidence="12">DHPS</shortName>
        <ecNumber evidence="5 12">2.5.1.15</ecNumber>
    </recommendedName>
    <alternativeName>
        <fullName evidence="11 12">Dihydropteroate pyrophosphorylase</fullName>
    </alternativeName>
</protein>
<dbReference type="Proteomes" id="UP000249185">
    <property type="component" value="Unassembled WGS sequence"/>
</dbReference>
<dbReference type="PANTHER" id="PTHR20941:SF1">
    <property type="entry name" value="FOLIC ACID SYNTHESIS PROTEIN FOL1"/>
    <property type="match status" value="1"/>
</dbReference>
<evidence type="ECO:0000256" key="12">
    <source>
        <dbReference type="RuleBase" id="RU361205"/>
    </source>
</evidence>
<comment type="pathway">
    <text evidence="3 12">Cofactor biosynthesis; tetrahydrofolate biosynthesis; 7,8-dihydrofolate from 2-amino-4-hydroxy-6-hydroxymethyl-7,8-dihydropteridine diphosphate and 4-aminobenzoate: step 1/2.</text>
</comment>
<dbReference type="FunFam" id="3.20.20.20:FF:000006">
    <property type="entry name" value="Dihydropteroate synthase"/>
    <property type="match status" value="1"/>
</dbReference>
<evidence type="ECO:0000256" key="4">
    <source>
        <dbReference type="ARBA" id="ARBA00009503"/>
    </source>
</evidence>
<comment type="function">
    <text evidence="12">Catalyzes the condensation of para-aminobenzoate (pABA) with 6-hydroxymethyl-7,8-dihydropterin diphosphate (DHPt-PP) to form 7,8-dihydropteroate (H2Pte), the immediate precursor of folate derivatives.</text>
</comment>
<dbReference type="EC" id="2.5.1.15" evidence="5 12"/>
<dbReference type="EMBL" id="QFPW01000008">
    <property type="protein sequence ID" value="PZQ49278.1"/>
    <property type="molecule type" value="Genomic_DNA"/>
</dbReference>
<evidence type="ECO:0000256" key="10">
    <source>
        <dbReference type="ARBA" id="ARBA00022909"/>
    </source>
</evidence>
<dbReference type="Pfam" id="PF00809">
    <property type="entry name" value="Pterin_bind"/>
    <property type="match status" value="1"/>
</dbReference>
<evidence type="ECO:0000256" key="7">
    <source>
        <dbReference type="ARBA" id="ARBA00022679"/>
    </source>
</evidence>
<evidence type="ECO:0000313" key="14">
    <source>
        <dbReference type="EMBL" id="PZQ49278.1"/>
    </source>
</evidence>
<dbReference type="PROSITE" id="PS00792">
    <property type="entry name" value="DHPS_1"/>
    <property type="match status" value="1"/>
</dbReference>
<comment type="catalytic activity">
    <reaction evidence="1">
        <text>(7,8-dihydropterin-6-yl)methyl diphosphate + 4-aminobenzoate = 7,8-dihydropteroate + diphosphate</text>
        <dbReference type="Rhea" id="RHEA:19949"/>
        <dbReference type="ChEBI" id="CHEBI:17836"/>
        <dbReference type="ChEBI" id="CHEBI:17839"/>
        <dbReference type="ChEBI" id="CHEBI:33019"/>
        <dbReference type="ChEBI" id="CHEBI:72950"/>
        <dbReference type="EC" id="2.5.1.15"/>
    </reaction>
</comment>
<evidence type="ECO:0000256" key="5">
    <source>
        <dbReference type="ARBA" id="ARBA00012458"/>
    </source>
</evidence>
<evidence type="ECO:0000256" key="3">
    <source>
        <dbReference type="ARBA" id="ARBA00004763"/>
    </source>
</evidence>
<evidence type="ECO:0000256" key="6">
    <source>
        <dbReference type="ARBA" id="ARBA00016919"/>
    </source>
</evidence>
<keyword evidence="8 12" id="KW-0479">Metal-binding</keyword>
<dbReference type="InterPro" id="IPR011005">
    <property type="entry name" value="Dihydropteroate_synth-like_sf"/>
</dbReference>
<dbReference type="Gene3D" id="3.20.20.20">
    <property type="entry name" value="Dihydropteroate synthase-like"/>
    <property type="match status" value="1"/>
</dbReference>
<dbReference type="CDD" id="cd00739">
    <property type="entry name" value="DHPS"/>
    <property type="match status" value="1"/>
</dbReference>
<proteinExistence type="inferred from homology"/>
<dbReference type="PROSITE" id="PS50972">
    <property type="entry name" value="PTERIN_BINDING"/>
    <property type="match status" value="1"/>
</dbReference>
<comment type="cofactor">
    <cofactor evidence="2 12">
        <name>Mg(2+)</name>
        <dbReference type="ChEBI" id="CHEBI:18420"/>
    </cofactor>
</comment>
<organism evidence="14 15">
    <name type="scientific">Rhodovulum sulfidophilum</name>
    <name type="common">Rhodobacter sulfidophilus</name>
    <dbReference type="NCBI Taxonomy" id="35806"/>
    <lineage>
        <taxon>Bacteria</taxon>
        <taxon>Pseudomonadati</taxon>
        <taxon>Pseudomonadota</taxon>
        <taxon>Alphaproteobacteria</taxon>
        <taxon>Rhodobacterales</taxon>
        <taxon>Paracoccaceae</taxon>
        <taxon>Rhodovulum</taxon>
    </lineage>
</organism>
<dbReference type="AlphaFoldDB" id="A0A2W5N9P8"/>